<evidence type="ECO:0000259" key="2">
    <source>
        <dbReference type="Pfam" id="PF00296"/>
    </source>
</evidence>
<organism evidence="3 4">
    <name type="scientific">Sphaerisporangium krabiense</name>
    <dbReference type="NCBI Taxonomy" id="763782"/>
    <lineage>
        <taxon>Bacteria</taxon>
        <taxon>Bacillati</taxon>
        <taxon>Actinomycetota</taxon>
        <taxon>Actinomycetes</taxon>
        <taxon>Streptosporangiales</taxon>
        <taxon>Streptosporangiaceae</taxon>
        <taxon>Sphaerisporangium</taxon>
    </lineage>
</organism>
<sequence>MTTWPALGEVGVWRRADEQVTPALASALEELGYGAIWLGGSPGGDLREVDELLAATSTLTVATGIVNIWNDDAAAVGAAYRRIAAAHPGRFLLGVGAGHREATARYAKPYEALTAYLDGLDAAGVPVEGRALAALGPRVLRLAGARSAGAHPYLTTPEHTRQAREILGAGPLLAPEQKVVVSDDPREALAVARQAVAPYLSLSNYVANLRRLGFGDEDLSGGGSDRLIEAVVALGDPSAIKRRVDAHLAAGADHVNIQLVTPPGQDPLDGYRALAEALFRS</sequence>
<evidence type="ECO:0000313" key="3">
    <source>
        <dbReference type="EMBL" id="MBB5630434.1"/>
    </source>
</evidence>
<dbReference type="NCBIfam" id="TIGR03620">
    <property type="entry name" value="F420_MSMEG_4141"/>
    <property type="match status" value="1"/>
</dbReference>
<keyword evidence="4" id="KW-1185">Reference proteome</keyword>
<keyword evidence="1" id="KW-0560">Oxidoreductase</keyword>
<dbReference type="InterPro" id="IPR019922">
    <property type="entry name" value="Lucif-like_OxRdatse_MSMEG_4141"/>
</dbReference>
<dbReference type="EMBL" id="JACHBR010000002">
    <property type="protein sequence ID" value="MBB5630434.1"/>
    <property type="molecule type" value="Genomic_DNA"/>
</dbReference>
<evidence type="ECO:0000313" key="4">
    <source>
        <dbReference type="Proteomes" id="UP000588112"/>
    </source>
</evidence>
<dbReference type="PANTHER" id="PTHR43244">
    <property type="match status" value="1"/>
</dbReference>
<dbReference type="AlphaFoldDB" id="A0A7W8ZAE0"/>
<comment type="caution">
    <text evidence="3">The sequence shown here is derived from an EMBL/GenBank/DDBJ whole genome shotgun (WGS) entry which is preliminary data.</text>
</comment>
<dbReference type="InterPro" id="IPR011251">
    <property type="entry name" value="Luciferase-like_dom"/>
</dbReference>
<accession>A0A7W8ZAE0</accession>
<dbReference type="Proteomes" id="UP000588112">
    <property type="component" value="Unassembled WGS sequence"/>
</dbReference>
<dbReference type="RefSeq" id="WP_184616890.1">
    <property type="nucleotide sequence ID" value="NZ_BOOS01000020.1"/>
</dbReference>
<dbReference type="Gene3D" id="3.20.20.30">
    <property type="entry name" value="Luciferase-like domain"/>
    <property type="match status" value="2"/>
</dbReference>
<dbReference type="Pfam" id="PF00296">
    <property type="entry name" value="Bac_luciferase"/>
    <property type="match status" value="1"/>
</dbReference>
<name>A0A7W8ZAE0_9ACTN</name>
<dbReference type="GO" id="GO:0016705">
    <property type="term" value="F:oxidoreductase activity, acting on paired donors, with incorporation or reduction of molecular oxygen"/>
    <property type="evidence" value="ECO:0007669"/>
    <property type="project" value="InterPro"/>
</dbReference>
<gene>
    <name evidence="3" type="ORF">BJ981_006198</name>
</gene>
<proteinExistence type="predicted"/>
<dbReference type="InterPro" id="IPR036661">
    <property type="entry name" value="Luciferase-like_sf"/>
</dbReference>
<reference evidence="3 4" key="1">
    <citation type="submission" date="2020-08" db="EMBL/GenBank/DDBJ databases">
        <title>Sequencing the genomes of 1000 actinobacteria strains.</title>
        <authorList>
            <person name="Klenk H.-P."/>
        </authorList>
    </citation>
    <scope>NUCLEOTIDE SEQUENCE [LARGE SCALE GENOMIC DNA]</scope>
    <source>
        <strain evidence="3 4">DSM 45790</strain>
    </source>
</reference>
<feature type="domain" description="Luciferase-like" evidence="2">
    <location>
        <begin position="21"/>
        <end position="106"/>
    </location>
</feature>
<dbReference type="PANTHER" id="PTHR43244:SF1">
    <property type="entry name" value="5,10-METHYLENETETRAHYDROMETHANOPTERIN REDUCTASE"/>
    <property type="match status" value="1"/>
</dbReference>
<protein>
    <submittedName>
        <fullName evidence="3">Putative F420-dependent oxidoreductase</fullName>
    </submittedName>
</protein>
<dbReference type="SUPFAM" id="SSF51679">
    <property type="entry name" value="Bacterial luciferase-like"/>
    <property type="match status" value="1"/>
</dbReference>
<dbReference type="InterPro" id="IPR050564">
    <property type="entry name" value="F420-G6PD/mer"/>
</dbReference>
<evidence type="ECO:0000256" key="1">
    <source>
        <dbReference type="ARBA" id="ARBA00023002"/>
    </source>
</evidence>